<sequence>MEIHIRKADPYYIKEIDKKCEQLSKRLGKRYTRSEFINALIEDYFEHEYRRVKEDKFDEAVSNIAVSLERQEQKLQEYIDTTNELIHTLGEKE</sequence>
<name>A0A9X6KC12_BACTU</name>
<organism evidence="1 2">
    <name type="scientific">Bacillus thuringiensis</name>
    <dbReference type="NCBI Taxonomy" id="1428"/>
    <lineage>
        <taxon>Bacteria</taxon>
        <taxon>Bacillati</taxon>
        <taxon>Bacillota</taxon>
        <taxon>Bacilli</taxon>
        <taxon>Bacillales</taxon>
        <taxon>Bacillaceae</taxon>
        <taxon>Bacillus</taxon>
        <taxon>Bacillus cereus group</taxon>
    </lineage>
</organism>
<dbReference type="Proteomes" id="UP000194551">
    <property type="component" value="Unassembled WGS sequence"/>
</dbReference>
<evidence type="ECO:0000313" key="1">
    <source>
        <dbReference type="EMBL" id="OTZ94845.1"/>
    </source>
</evidence>
<comment type="caution">
    <text evidence="1">The sequence shown here is derived from an EMBL/GenBank/DDBJ whole genome shotgun (WGS) entry which is preliminary data.</text>
</comment>
<protein>
    <submittedName>
        <fullName evidence="1">Uncharacterized protein</fullName>
    </submittedName>
</protein>
<accession>A0A9X6KC12</accession>
<dbReference type="AlphaFoldDB" id="A0A9X6KC12"/>
<gene>
    <name evidence="1" type="ORF">BK774_29445</name>
</gene>
<proteinExistence type="predicted"/>
<dbReference type="RefSeq" id="WP_088056766.1">
    <property type="nucleotide sequence ID" value="NZ_CAKJXA010000037.1"/>
</dbReference>
<dbReference type="EMBL" id="NFEM01000143">
    <property type="protein sequence ID" value="OTZ94845.1"/>
    <property type="molecule type" value="Genomic_DNA"/>
</dbReference>
<evidence type="ECO:0000313" key="2">
    <source>
        <dbReference type="Proteomes" id="UP000194551"/>
    </source>
</evidence>
<reference evidence="1 2" key="1">
    <citation type="submission" date="2016-10" db="EMBL/GenBank/DDBJ databases">
        <title>Comparative genomics of Bacillus thuringiensis reveals a path to pathogens against multiple invertebrate hosts.</title>
        <authorList>
            <person name="Zheng J."/>
            <person name="Gao Q."/>
            <person name="Liu H."/>
            <person name="Peng D."/>
            <person name="Ruan L."/>
            <person name="Sun M."/>
        </authorList>
    </citation>
    <scope>NUCLEOTIDE SEQUENCE [LARGE SCALE GENOMIC DNA]</scope>
    <source>
        <strain evidence="1">HD5</strain>
    </source>
</reference>